<keyword evidence="3 6" id="KW-0378">Hydrolase</keyword>
<evidence type="ECO:0000256" key="4">
    <source>
        <dbReference type="ARBA" id="ARBA00022825"/>
    </source>
</evidence>
<comment type="function">
    <text evidence="5">Serine peptidase whose precise substrate specificity remains unclear. Does not cleave peptides after a arginine or lysine residue. Regulates trans-Golgi network morphology and sorting by regulating the membrane binding of the AP-1 complex. May play a role in the regulation of synaptic vesicle exocytosis.</text>
</comment>
<dbReference type="InterPro" id="IPR001375">
    <property type="entry name" value="Peptidase_S9_cat"/>
</dbReference>
<comment type="similarity">
    <text evidence="1 6">Belongs to the peptidase S9A family.</text>
</comment>
<dbReference type="GO" id="GO:0006508">
    <property type="term" value="P:proteolysis"/>
    <property type="evidence" value="ECO:0007669"/>
    <property type="project" value="UniProtKB-KW"/>
</dbReference>
<dbReference type="EMBL" id="MCGT01000003">
    <property type="protein sequence ID" value="ORX61634.1"/>
    <property type="molecule type" value="Genomic_DNA"/>
</dbReference>
<dbReference type="InterPro" id="IPR023302">
    <property type="entry name" value="Pept_S9A_N"/>
</dbReference>
<dbReference type="EC" id="3.4.21.-" evidence="6"/>
<dbReference type="PRINTS" id="PR00862">
    <property type="entry name" value="PROLIGOPTASE"/>
</dbReference>
<evidence type="ECO:0000256" key="1">
    <source>
        <dbReference type="ARBA" id="ARBA00005228"/>
    </source>
</evidence>
<comment type="caution">
    <text evidence="9">The sequence shown here is derived from an EMBL/GenBank/DDBJ whole genome shotgun (WGS) entry which is preliminary data.</text>
</comment>
<dbReference type="PANTHER" id="PTHR11757:SF19">
    <property type="entry name" value="PROLYL ENDOPEPTIDASE-LIKE"/>
    <property type="match status" value="1"/>
</dbReference>
<proteinExistence type="inferred from homology"/>
<dbReference type="InterPro" id="IPR002470">
    <property type="entry name" value="Peptidase_S9A"/>
</dbReference>
<keyword evidence="4 6" id="KW-0720">Serine protease</keyword>
<dbReference type="Pfam" id="PF00326">
    <property type="entry name" value="Peptidase_S9"/>
    <property type="match status" value="1"/>
</dbReference>
<dbReference type="GO" id="GO:0004252">
    <property type="term" value="F:serine-type endopeptidase activity"/>
    <property type="evidence" value="ECO:0007669"/>
    <property type="project" value="UniProtKB-UniRule"/>
</dbReference>
<name>A0A1X2GUD1_9FUNG</name>
<evidence type="ECO:0000256" key="5">
    <source>
        <dbReference type="ARBA" id="ARBA00045448"/>
    </source>
</evidence>
<dbReference type="SUPFAM" id="SSF53474">
    <property type="entry name" value="alpha/beta-Hydrolases"/>
    <property type="match status" value="1"/>
</dbReference>
<sequence length="572" mass="64819">MNVTIRKVLLSPDHTIFAYNTEREGMEYGDLHFKDLHNRQDWEGEILQDVFNFVWANDQTVFYTMANEQLRPCKVYAHRIGTEQSEDVLVYDEHDETAFVDITSTKDSKFVTINSNSLSSSEIRVVDASYIPNTASITPSLTLIEPRQPGLEYYVDHHHDAFYILTNAHGATNFKLMKAQNHAIGMPHWQDIITLEPTDKIDDVDLFQDHIIVYGRRDGLPMVLCYNITDQSTHQIPLPSSCCVVAPGSNLDFTTHQVRFSITSPLSHEATYEYDMVERQLKCIRSQAIQSFDKQNYTCSQIHVESHDGQRIPVTLIHPKNLSRTGRNPILMRSYGAYGNNTDPDFRIEHFPLLERGWTIALAHVRGGGELGRQWYEDGKLDKKLNSFKDFISVAKFLGQDSQWSSPEKIAALGTSAGGLLVGGMAHLAPQLFKALVLRVPFVDPLSAMLNPSLPLTSVEVPEWGDPLQDAPAYDWIMQYSPYDNVAQVARGSRLPAMYVTAGMKDQRVLYWQPLKFVARLRHHHQDLLTSPVLLNIDLDHGHFGGHSEQDVRLSEAASQVTFLISQLQQTL</sequence>
<evidence type="ECO:0000313" key="9">
    <source>
        <dbReference type="EMBL" id="ORX61634.1"/>
    </source>
</evidence>
<dbReference type="OrthoDB" id="248387at2759"/>
<dbReference type="InterPro" id="IPR051543">
    <property type="entry name" value="Serine_Peptidase_S9A"/>
</dbReference>
<evidence type="ECO:0000256" key="6">
    <source>
        <dbReference type="RuleBase" id="RU368024"/>
    </source>
</evidence>
<keyword evidence="10" id="KW-1185">Reference proteome</keyword>
<gene>
    <name evidence="9" type="ORF">DM01DRAFT_1126440</name>
</gene>
<dbReference type="AlphaFoldDB" id="A0A1X2GUD1"/>
<evidence type="ECO:0000313" key="10">
    <source>
        <dbReference type="Proteomes" id="UP000242146"/>
    </source>
</evidence>
<dbReference type="InterPro" id="IPR029058">
    <property type="entry name" value="AB_hydrolase_fold"/>
</dbReference>
<dbReference type="Gene3D" id="2.130.10.120">
    <property type="entry name" value="Prolyl oligopeptidase, N-terminal domain"/>
    <property type="match status" value="1"/>
</dbReference>
<feature type="domain" description="Peptidase S9A N-terminal" evidence="8">
    <location>
        <begin position="4"/>
        <end position="286"/>
    </location>
</feature>
<feature type="domain" description="Peptidase S9 prolyl oligopeptidase catalytic" evidence="7">
    <location>
        <begin position="346"/>
        <end position="569"/>
    </location>
</feature>
<dbReference type="Pfam" id="PF02897">
    <property type="entry name" value="Peptidase_S9_N"/>
    <property type="match status" value="1"/>
</dbReference>
<accession>A0A1X2GUD1</accession>
<evidence type="ECO:0000256" key="3">
    <source>
        <dbReference type="ARBA" id="ARBA00022801"/>
    </source>
</evidence>
<reference evidence="9 10" key="1">
    <citation type="submission" date="2016-07" db="EMBL/GenBank/DDBJ databases">
        <title>Pervasive Adenine N6-methylation of Active Genes in Fungi.</title>
        <authorList>
            <consortium name="DOE Joint Genome Institute"/>
            <person name="Mondo S.J."/>
            <person name="Dannebaum R.O."/>
            <person name="Kuo R.C."/>
            <person name="Labutti K."/>
            <person name="Haridas S."/>
            <person name="Kuo A."/>
            <person name="Salamov A."/>
            <person name="Ahrendt S.R."/>
            <person name="Lipzen A."/>
            <person name="Sullivan W."/>
            <person name="Andreopoulos W.B."/>
            <person name="Clum A."/>
            <person name="Lindquist E."/>
            <person name="Daum C."/>
            <person name="Ramamoorthy G.K."/>
            <person name="Gryganskyi A."/>
            <person name="Culley D."/>
            <person name="Magnuson J.K."/>
            <person name="James T.Y."/>
            <person name="O'Malley M.A."/>
            <person name="Stajich J.E."/>
            <person name="Spatafora J.W."/>
            <person name="Visel A."/>
            <person name="Grigoriev I.V."/>
        </authorList>
    </citation>
    <scope>NUCLEOTIDE SEQUENCE [LARGE SCALE GENOMIC DNA]</scope>
    <source>
        <strain evidence="9 10">NRRL 3301</strain>
    </source>
</reference>
<evidence type="ECO:0000259" key="7">
    <source>
        <dbReference type="Pfam" id="PF00326"/>
    </source>
</evidence>
<organism evidence="9 10">
    <name type="scientific">Hesseltinella vesiculosa</name>
    <dbReference type="NCBI Taxonomy" id="101127"/>
    <lineage>
        <taxon>Eukaryota</taxon>
        <taxon>Fungi</taxon>
        <taxon>Fungi incertae sedis</taxon>
        <taxon>Mucoromycota</taxon>
        <taxon>Mucoromycotina</taxon>
        <taxon>Mucoromycetes</taxon>
        <taxon>Mucorales</taxon>
        <taxon>Cunninghamellaceae</taxon>
        <taxon>Hesseltinella</taxon>
    </lineage>
</organism>
<protein>
    <recommendedName>
        <fullName evidence="6">Prolyl endopeptidase</fullName>
        <ecNumber evidence="6">3.4.21.-</ecNumber>
    </recommendedName>
</protein>
<dbReference type="SUPFAM" id="SSF50993">
    <property type="entry name" value="Peptidase/esterase 'gauge' domain"/>
    <property type="match status" value="1"/>
</dbReference>
<keyword evidence="2 6" id="KW-0645">Protease</keyword>
<dbReference type="PANTHER" id="PTHR11757">
    <property type="entry name" value="PROTEASE FAMILY S9A OLIGOPEPTIDASE"/>
    <property type="match status" value="1"/>
</dbReference>
<dbReference type="Gene3D" id="3.40.50.1820">
    <property type="entry name" value="alpha/beta hydrolase"/>
    <property type="match status" value="1"/>
</dbReference>
<evidence type="ECO:0000256" key="2">
    <source>
        <dbReference type="ARBA" id="ARBA00022670"/>
    </source>
</evidence>
<dbReference type="Proteomes" id="UP000242146">
    <property type="component" value="Unassembled WGS sequence"/>
</dbReference>
<evidence type="ECO:0000259" key="8">
    <source>
        <dbReference type="Pfam" id="PF02897"/>
    </source>
</evidence>